<dbReference type="CDD" id="cd00032">
    <property type="entry name" value="CASc"/>
    <property type="match status" value="1"/>
</dbReference>
<dbReference type="InterPro" id="IPR033139">
    <property type="entry name" value="Caspase_cys_AS"/>
</dbReference>
<reference evidence="10 11" key="1">
    <citation type="journal article" date="2018" name="Gigascience">
        <title>Genomes of trombidid mites reveal novel predicted allergens and laterally-transferred genes associated with secondary metabolism.</title>
        <authorList>
            <person name="Dong X."/>
            <person name="Chaisiri K."/>
            <person name="Xia D."/>
            <person name="Armstrong S.D."/>
            <person name="Fang Y."/>
            <person name="Donnelly M.J."/>
            <person name="Kadowaki T."/>
            <person name="McGarry J.W."/>
            <person name="Darby A.C."/>
            <person name="Makepeace B.L."/>
        </authorList>
    </citation>
    <scope>NUCLEOTIDE SEQUENCE [LARGE SCALE GENOMIC DNA]</scope>
    <source>
        <strain evidence="10">UoL-UT</strain>
    </source>
</reference>
<name>A0A443SHX8_9ACAR</name>
<dbReference type="SMART" id="SM00115">
    <property type="entry name" value="CASc"/>
    <property type="match status" value="1"/>
</dbReference>
<feature type="domain" description="Caspase family p20" evidence="9">
    <location>
        <begin position="54"/>
        <end position="176"/>
    </location>
</feature>
<dbReference type="GO" id="GO:0043067">
    <property type="term" value="P:regulation of programmed cell death"/>
    <property type="evidence" value="ECO:0007669"/>
    <property type="project" value="UniProtKB-ARBA"/>
</dbReference>
<dbReference type="PANTHER" id="PTHR48169:SF7">
    <property type="entry name" value="CASPASE 10"/>
    <property type="match status" value="1"/>
</dbReference>
<dbReference type="STRING" id="299467.A0A443SHX8"/>
<dbReference type="EMBL" id="NCKV01002243">
    <property type="protein sequence ID" value="RWS27124.1"/>
    <property type="molecule type" value="Genomic_DNA"/>
</dbReference>
<evidence type="ECO:0000259" key="8">
    <source>
        <dbReference type="PROSITE" id="PS50207"/>
    </source>
</evidence>
<evidence type="ECO:0000256" key="1">
    <source>
        <dbReference type="ARBA" id="ARBA00010134"/>
    </source>
</evidence>
<dbReference type="Gene3D" id="3.40.50.1460">
    <property type="match status" value="1"/>
</dbReference>
<dbReference type="AlphaFoldDB" id="A0A443SHX8"/>
<dbReference type="VEuPathDB" id="VectorBase:LDEU004917"/>
<keyword evidence="11" id="KW-1185">Reference proteome</keyword>
<dbReference type="Pfam" id="PF00656">
    <property type="entry name" value="Peptidase_C14"/>
    <property type="match status" value="1"/>
</dbReference>
<evidence type="ECO:0000259" key="9">
    <source>
        <dbReference type="PROSITE" id="PS50208"/>
    </source>
</evidence>
<dbReference type="OrthoDB" id="6116485at2759"/>
<dbReference type="PANTHER" id="PTHR48169">
    <property type="entry name" value="DED DOMAIN-CONTAINING PROTEIN"/>
    <property type="match status" value="1"/>
</dbReference>
<evidence type="ECO:0000256" key="4">
    <source>
        <dbReference type="ARBA" id="ARBA00022801"/>
    </source>
</evidence>
<keyword evidence="6" id="KW-0865">Zymogen</keyword>
<evidence type="ECO:0000256" key="5">
    <source>
        <dbReference type="ARBA" id="ARBA00022807"/>
    </source>
</evidence>
<dbReference type="GO" id="GO:0005737">
    <property type="term" value="C:cytoplasm"/>
    <property type="evidence" value="ECO:0007669"/>
    <property type="project" value="UniProtKB-ARBA"/>
</dbReference>
<evidence type="ECO:0000256" key="6">
    <source>
        <dbReference type="ARBA" id="ARBA00023145"/>
    </source>
</evidence>
<dbReference type="InterPro" id="IPR002138">
    <property type="entry name" value="Pept_C14_p10"/>
</dbReference>
<dbReference type="GO" id="GO:0006508">
    <property type="term" value="P:proteolysis"/>
    <property type="evidence" value="ECO:0007669"/>
    <property type="project" value="UniProtKB-KW"/>
</dbReference>
<dbReference type="PROSITE" id="PS50207">
    <property type="entry name" value="CASPASE_P10"/>
    <property type="match status" value="1"/>
</dbReference>
<comment type="similarity">
    <text evidence="1 7">Belongs to the peptidase C14A family.</text>
</comment>
<evidence type="ECO:0000256" key="7">
    <source>
        <dbReference type="RuleBase" id="RU003971"/>
    </source>
</evidence>
<dbReference type="InterPro" id="IPR011600">
    <property type="entry name" value="Pept_C14_caspase"/>
</dbReference>
<feature type="domain" description="Caspase family p10" evidence="8">
    <location>
        <begin position="195"/>
        <end position="292"/>
    </location>
</feature>
<dbReference type="SUPFAM" id="SSF52129">
    <property type="entry name" value="Caspase-like"/>
    <property type="match status" value="1"/>
</dbReference>
<gene>
    <name evidence="10" type="ORF">B4U80_02571</name>
</gene>
<dbReference type="PROSITE" id="PS01121">
    <property type="entry name" value="CASPASE_HIS"/>
    <property type="match status" value="1"/>
</dbReference>
<keyword evidence="5" id="KW-0788">Thiol protease</keyword>
<dbReference type="GO" id="GO:0006915">
    <property type="term" value="P:apoptotic process"/>
    <property type="evidence" value="ECO:0007669"/>
    <property type="project" value="UniProtKB-KW"/>
</dbReference>
<sequence length="295" mass="33792">MEPEVDSSEDASAIRSIFSGVLCGATANVEDEQYEKIAVLTTEADSPVYNMTRKRGICLILNHHTFRKQLSKRRGTVHDKKALIRCFTRLGYQIMHFDDLEFSQIVKILRDIARMDHTAADSFVCCVLTHGEDGLLHAYDHPYESQELYNRFKGDVCTSLCGKPKIFIIQACQGFRYDHHVVIVSDSRDEPDSRKYHTIPTMADFLIALSTVPGYFSWRDLDRGSWYIQRLVEALEENHAKKDTEKEDLVSILTTVNRRVAYDAGVQATQSILYKQMPCFQSTLTRKVTFPSIHQ</sequence>
<dbReference type="PROSITE" id="PS01122">
    <property type="entry name" value="CASPASE_CYS"/>
    <property type="match status" value="1"/>
</dbReference>
<protein>
    <submittedName>
        <fullName evidence="10">Caspase-1-like protein</fullName>
    </submittedName>
</protein>
<keyword evidence="2" id="KW-0645">Protease</keyword>
<comment type="caution">
    <text evidence="10">The sequence shown here is derived from an EMBL/GenBank/DDBJ whole genome shotgun (WGS) entry which is preliminary data.</text>
</comment>
<keyword evidence="3" id="KW-0053">Apoptosis</keyword>
<evidence type="ECO:0000256" key="3">
    <source>
        <dbReference type="ARBA" id="ARBA00022703"/>
    </source>
</evidence>
<dbReference type="PRINTS" id="PR00376">
    <property type="entry name" value="IL1BCENZYME"/>
</dbReference>
<dbReference type="GO" id="GO:0051604">
    <property type="term" value="P:protein maturation"/>
    <property type="evidence" value="ECO:0007669"/>
    <property type="project" value="UniProtKB-ARBA"/>
</dbReference>
<dbReference type="InterPro" id="IPR001309">
    <property type="entry name" value="Pept_C14_p20"/>
</dbReference>
<dbReference type="Proteomes" id="UP000288716">
    <property type="component" value="Unassembled WGS sequence"/>
</dbReference>
<keyword evidence="4" id="KW-0378">Hydrolase</keyword>
<organism evidence="10 11">
    <name type="scientific">Leptotrombidium deliense</name>
    <dbReference type="NCBI Taxonomy" id="299467"/>
    <lineage>
        <taxon>Eukaryota</taxon>
        <taxon>Metazoa</taxon>
        <taxon>Ecdysozoa</taxon>
        <taxon>Arthropoda</taxon>
        <taxon>Chelicerata</taxon>
        <taxon>Arachnida</taxon>
        <taxon>Acari</taxon>
        <taxon>Acariformes</taxon>
        <taxon>Trombidiformes</taxon>
        <taxon>Prostigmata</taxon>
        <taxon>Anystina</taxon>
        <taxon>Parasitengona</taxon>
        <taxon>Trombiculoidea</taxon>
        <taxon>Trombiculidae</taxon>
        <taxon>Leptotrombidium</taxon>
    </lineage>
</organism>
<dbReference type="InterPro" id="IPR029030">
    <property type="entry name" value="Caspase-like_dom_sf"/>
</dbReference>
<dbReference type="PROSITE" id="PS50208">
    <property type="entry name" value="CASPASE_P20"/>
    <property type="match status" value="1"/>
</dbReference>
<evidence type="ECO:0000313" key="11">
    <source>
        <dbReference type="Proteomes" id="UP000288716"/>
    </source>
</evidence>
<evidence type="ECO:0000313" key="10">
    <source>
        <dbReference type="EMBL" id="RWS27124.1"/>
    </source>
</evidence>
<proteinExistence type="inferred from homology"/>
<accession>A0A443SHX8</accession>
<dbReference type="InterPro" id="IPR015917">
    <property type="entry name" value="Pept_C14A"/>
</dbReference>
<evidence type="ECO:0000256" key="2">
    <source>
        <dbReference type="ARBA" id="ARBA00022670"/>
    </source>
</evidence>
<dbReference type="GO" id="GO:0004197">
    <property type="term" value="F:cysteine-type endopeptidase activity"/>
    <property type="evidence" value="ECO:0007669"/>
    <property type="project" value="InterPro"/>
</dbReference>
<dbReference type="InterPro" id="IPR016129">
    <property type="entry name" value="Caspase_his_AS"/>
</dbReference>